<keyword evidence="1" id="KW-0472">Membrane</keyword>
<gene>
    <name evidence="2" type="ORF">SAMN05192533_104214</name>
</gene>
<feature type="transmembrane region" description="Helical" evidence="1">
    <location>
        <begin position="36"/>
        <end position="54"/>
    </location>
</feature>
<dbReference type="InterPro" id="IPR032111">
    <property type="entry name" value="Clostridium_phage_holin"/>
</dbReference>
<evidence type="ECO:0000313" key="3">
    <source>
        <dbReference type="Proteomes" id="UP000198553"/>
    </source>
</evidence>
<evidence type="ECO:0000256" key="1">
    <source>
        <dbReference type="SAM" id="Phobius"/>
    </source>
</evidence>
<proteinExistence type="predicted"/>
<dbReference type="Proteomes" id="UP000198553">
    <property type="component" value="Unassembled WGS sequence"/>
</dbReference>
<dbReference type="OrthoDB" id="2884029at2"/>
<dbReference type="AlphaFoldDB" id="A0A1H8A2W6"/>
<name>A0A1H8A2W6_9BACI</name>
<dbReference type="EMBL" id="FOBW01000004">
    <property type="protein sequence ID" value="SEM64836.1"/>
    <property type="molecule type" value="Genomic_DNA"/>
</dbReference>
<protein>
    <submittedName>
        <fullName evidence="2">Phage holin family Hol44, holin superfamily V</fullName>
    </submittedName>
</protein>
<dbReference type="RefSeq" id="WP_090743345.1">
    <property type="nucleotide sequence ID" value="NZ_FOBW01000004.1"/>
</dbReference>
<organism evidence="2 3">
    <name type="scientific">Mesobacillus persicus</name>
    <dbReference type="NCBI Taxonomy" id="930146"/>
    <lineage>
        <taxon>Bacteria</taxon>
        <taxon>Bacillati</taxon>
        <taxon>Bacillota</taxon>
        <taxon>Bacilli</taxon>
        <taxon>Bacillales</taxon>
        <taxon>Bacillaceae</taxon>
        <taxon>Mesobacillus</taxon>
    </lineage>
</organism>
<reference evidence="3" key="1">
    <citation type="submission" date="2016-10" db="EMBL/GenBank/DDBJ databases">
        <authorList>
            <person name="Varghese N."/>
            <person name="Submissions S."/>
        </authorList>
    </citation>
    <scope>NUCLEOTIDE SEQUENCE [LARGE SCALE GENOMIC DNA]</scope>
    <source>
        <strain evidence="3">B48,IBRC-M 10115,DSM 25386,CECT 8001</strain>
    </source>
</reference>
<evidence type="ECO:0000313" key="2">
    <source>
        <dbReference type="EMBL" id="SEM64836.1"/>
    </source>
</evidence>
<feature type="transmembrane region" description="Helical" evidence="1">
    <location>
        <begin position="12"/>
        <end position="29"/>
    </location>
</feature>
<sequence>MELLIEYLNRNYYLLVPALWVVGFALKQTPKIPDWMIIWILLVAAIGFGTFAFGLSYEGILNGILAAGIAVLGHQMLKQTMGSRKEKKEIIKVEKRIDSDCGKEEVNKKKVTIENEDEES</sequence>
<accession>A0A1H8A2W6</accession>
<keyword evidence="1" id="KW-0812">Transmembrane</keyword>
<keyword evidence="3" id="KW-1185">Reference proteome</keyword>
<keyword evidence="1" id="KW-1133">Transmembrane helix</keyword>
<dbReference type="Pfam" id="PF16079">
    <property type="entry name" value="Phage_holin_5_2"/>
    <property type="match status" value="1"/>
</dbReference>